<evidence type="ECO:0000256" key="9">
    <source>
        <dbReference type="SAM" id="MobiDB-lite"/>
    </source>
</evidence>
<dbReference type="PANTHER" id="PTHR34597">
    <property type="entry name" value="SLR1661 PROTEIN"/>
    <property type="match status" value="1"/>
</dbReference>
<evidence type="ECO:0000313" key="14">
    <source>
        <dbReference type="Proteomes" id="UP000248897"/>
    </source>
</evidence>
<feature type="compositionally biased region" description="Basic and acidic residues" evidence="9">
    <location>
        <begin position="32"/>
        <end position="42"/>
    </location>
</feature>
<protein>
    <submittedName>
        <fullName evidence="13">Hemolysin transporter protein shlB</fullName>
    </submittedName>
    <submittedName>
        <fullName evidence="12">ShlB/FhaC/HecB family hemolysin secretion/activation protein</fullName>
    </submittedName>
</protein>
<evidence type="ECO:0000256" key="1">
    <source>
        <dbReference type="ARBA" id="ARBA00004442"/>
    </source>
</evidence>
<dbReference type="GO" id="GO:0098046">
    <property type="term" value="C:type V protein secretion system complex"/>
    <property type="evidence" value="ECO:0007669"/>
    <property type="project" value="TreeGrafter"/>
</dbReference>
<evidence type="ECO:0000256" key="2">
    <source>
        <dbReference type="ARBA" id="ARBA00009055"/>
    </source>
</evidence>
<evidence type="ECO:0000313" key="13">
    <source>
        <dbReference type="EMBL" id="SQI46006.1"/>
    </source>
</evidence>
<dbReference type="PROSITE" id="PS51779">
    <property type="entry name" value="POTRA"/>
    <property type="match status" value="1"/>
</dbReference>
<keyword evidence="7" id="KW-0472">Membrane</keyword>
<dbReference type="InterPro" id="IPR051544">
    <property type="entry name" value="TPS_OM_transporter"/>
</dbReference>
<feature type="signal peptide" evidence="10">
    <location>
        <begin position="1"/>
        <end position="18"/>
    </location>
</feature>
<dbReference type="EMBL" id="CP065673">
    <property type="protein sequence ID" value="QPS18854.1"/>
    <property type="molecule type" value="Genomic_DNA"/>
</dbReference>
<dbReference type="InterPro" id="IPR013686">
    <property type="entry name" value="Polypept-transport_assoc_ShlB"/>
</dbReference>
<comment type="similarity">
    <text evidence="2">Belongs to the TPS (TC 1.B.20) family.</text>
</comment>
<name>A0A2X4V1M1_SERPL</name>
<keyword evidence="4" id="KW-1134">Transmembrane beta strand</keyword>
<keyword evidence="5" id="KW-0812">Transmembrane</keyword>
<evidence type="ECO:0000256" key="3">
    <source>
        <dbReference type="ARBA" id="ARBA00022448"/>
    </source>
</evidence>
<keyword evidence="3" id="KW-0813">Transport</keyword>
<dbReference type="AlphaFoldDB" id="A0A2X4V1M1"/>
<feature type="region of interest" description="Disordered" evidence="9">
    <location>
        <begin position="23"/>
        <end position="44"/>
    </location>
</feature>
<dbReference type="Pfam" id="PF03865">
    <property type="entry name" value="ShlB"/>
    <property type="match status" value="1"/>
</dbReference>
<dbReference type="GO" id="GO:0046819">
    <property type="term" value="P:protein secretion by the type V secretion system"/>
    <property type="evidence" value="ECO:0007669"/>
    <property type="project" value="TreeGrafter"/>
</dbReference>
<organism evidence="13 14">
    <name type="scientific">Serratia plymuthica</name>
    <dbReference type="NCBI Taxonomy" id="82996"/>
    <lineage>
        <taxon>Bacteria</taxon>
        <taxon>Pseudomonadati</taxon>
        <taxon>Pseudomonadota</taxon>
        <taxon>Gammaproteobacteria</taxon>
        <taxon>Enterobacterales</taxon>
        <taxon>Yersiniaceae</taxon>
        <taxon>Serratia</taxon>
    </lineage>
</organism>
<evidence type="ECO:0000259" key="11">
    <source>
        <dbReference type="PROSITE" id="PS51779"/>
    </source>
</evidence>
<reference evidence="12 15" key="2">
    <citation type="submission" date="2020-12" db="EMBL/GenBank/DDBJ databases">
        <title>FDA dAtabase for Regulatory Grade micrObial Sequences (FDA-ARGOS): Supporting development and validation of Infectious Disease Dx tests.</title>
        <authorList>
            <person name="Sproer C."/>
            <person name="Gronow S."/>
            <person name="Severitt S."/>
            <person name="Schroder I."/>
            <person name="Tallon L."/>
            <person name="Sadzewicz L."/>
            <person name="Zhao X."/>
            <person name="Boylan J."/>
            <person name="Ott S."/>
            <person name="Bowen H."/>
            <person name="Vavikolanu K."/>
            <person name="Mehta A."/>
            <person name="Aluvathingal J."/>
            <person name="Nadendla S."/>
            <person name="Lowell S."/>
            <person name="Myers T."/>
            <person name="Yan Y."/>
            <person name="Sichtig H."/>
        </authorList>
    </citation>
    <scope>NUCLEOTIDE SEQUENCE [LARGE SCALE GENOMIC DNA]</scope>
    <source>
        <strain evidence="12 15">FDAARGOS_907</strain>
    </source>
</reference>
<keyword evidence="15" id="KW-1185">Reference proteome</keyword>
<dbReference type="PIRSF" id="PIRSF029745">
    <property type="entry name" value="FhaC"/>
    <property type="match status" value="1"/>
</dbReference>
<keyword evidence="8" id="KW-0998">Cell outer membrane</keyword>
<reference evidence="13 14" key="1">
    <citation type="submission" date="2018-06" db="EMBL/GenBank/DDBJ databases">
        <authorList>
            <consortium name="Pathogen Informatics"/>
            <person name="Doyle S."/>
        </authorList>
    </citation>
    <scope>NUCLEOTIDE SEQUENCE [LARGE SCALE GENOMIC DNA]</scope>
    <source>
        <strain evidence="13 14">NCTC12961</strain>
    </source>
</reference>
<dbReference type="InterPro" id="IPR035251">
    <property type="entry name" value="ShlB_POTRA"/>
</dbReference>
<feature type="domain" description="POTRA" evidence="11">
    <location>
        <begin position="79"/>
        <end position="152"/>
    </location>
</feature>
<dbReference type="Gene3D" id="2.40.160.50">
    <property type="entry name" value="membrane protein fhac: a member of the omp85/tpsb transporter family"/>
    <property type="match status" value="1"/>
</dbReference>
<dbReference type="InterPro" id="IPR027282">
    <property type="entry name" value="TPS"/>
</dbReference>
<dbReference type="GO" id="GO:0009279">
    <property type="term" value="C:cell outer membrane"/>
    <property type="evidence" value="ECO:0007669"/>
    <property type="project" value="UniProtKB-SubCell"/>
</dbReference>
<dbReference type="InterPro" id="IPR034746">
    <property type="entry name" value="POTRA"/>
</dbReference>
<dbReference type="PANTHER" id="PTHR34597:SF3">
    <property type="entry name" value="OUTER MEMBRANE TRANSPORTER CDIB"/>
    <property type="match status" value="1"/>
</dbReference>
<dbReference type="GO" id="GO:0008320">
    <property type="term" value="F:protein transmembrane transporter activity"/>
    <property type="evidence" value="ECO:0007669"/>
    <property type="project" value="TreeGrafter"/>
</dbReference>
<comment type="subcellular location">
    <subcellularLocation>
        <location evidence="1">Cell outer membrane</location>
    </subcellularLocation>
</comment>
<dbReference type="Gene3D" id="3.10.20.310">
    <property type="entry name" value="membrane protein fhac"/>
    <property type="match status" value="1"/>
</dbReference>
<evidence type="ECO:0000313" key="15">
    <source>
        <dbReference type="Proteomes" id="UP000594967"/>
    </source>
</evidence>
<evidence type="ECO:0000313" key="12">
    <source>
        <dbReference type="EMBL" id="QPS18854.1"/>
    </source>
</evidence>
<evidence type="ECO:0000256" key="4">
    <source>
        <dbReference type="ARBA" id="ARBA00022452"/>
    </source>
</evidence>
<dbReference type="RefSeq" id="WP_063202266.1">
    <property type="nucleotide sequence ID" value="NZ_CAMITG010000012.1"/>
</dbReference>
<proteinExistence type="inferred from homology"/>
<dbReference type="STRING" id="82996.ADP72_13150"/>
<dbReference type="InterPro" id="IPR005565">
    <property type="entry name" value="Hemolysn_activator_HlyB_C"/>
</dbReference>
<evidence type="ECO:0000256" key="10">
    <source>
        <dbReference type="SAM" id="SignalP"/>
    </source>
</evidence>
<dbReference type="Pfam" id="PF17287">
    <property type="entry name" value="POTRA_3"/>
    <property type="match status" value="1"/>
</dbReference>
<dbReference type="EMBL" id="LS483469">
    <property type="protein sequence ID" value="SQI46006.1"/>
    <property type="molecule type" value="Genomic_DNA"/>
</dbReference>
<gene>
    <name evidence="13" type="primary">shlB_4</name>
    <name evidence="12" type="ORF">I6G64_14695</name>
    <name evidence="13" type="ORF">NCTC12961_05439</name>
</gene>
<dbReference type="Pfam" id="PF08479">
    <property type="entry name" value="POTRA_2"/>
    <property type="match status" value="1"/>
</dbReference>
<dbReference type="Proteomes" id="UP000248897">
    <property type="component" value="Chromosome 1"/>
</dbReference>
<keyword evidence="10" id="KW-0732">Signal</keyword>
<feature type="chain" id="PRO_5015840584" evidence="10">
    <location>
        <begin position="19"/>
        <end position="558"/>
    </location>
</feature>
<evidence type="ECO:0000256" key="8">
    <source>
        <dbReference type="ARBA" id="ARBA00023237"/>
    </source>
</evidence>
<dbReference type="Proteomes" id="UP000594967">
    <property type="component" value="Chromosome"/>
</dbReference>
<sequence length="558" mass="62007">MIKKTAALALLFSTALPAATLPEMGDFSPMSESRRALQDSTREVNQQIEQRRYQQLKQQQLLAEPAPAAPTLPHSAQCLPIAGVYLQGITLLSAKDLAALSALPQRCISSNDINRLTRELTRLYVDKGYITARVQFIRPNAEGELGLRVTEGFIEKIEGGDRWVNSQLLFPGLEGKPLKLTQLDQGLDQANRLQSNKTRLDILPGTQTGGSIIRLNNQHAKPWQLTATADNYGQKTTGQWLARTTATLDSPFGLSDFISLNATSTLTNPAQRYNRAYTLLYSLPYGAFTFSGFASYSEYVNHQQLTFNRYKLHGQTQQYGLRGDYVFYRDRDQINTFNGQLTHKRIDNYFDTVRIGLNSPTLSLFELGINHLQILPTGLISANLSVEQGLPWFGADRHAAAGLPDAQFTKGKLFANLSQRVQLAGSTYQLSNLLYGQYSRDSLPGVEWLSLTDRSAIRGFSRSTLSGDNGWYLQNTLSRSFNLGQSTLTPRVGADVGRVLPRDNRPSGWQSSAGLSTGATLRYQRAILDIEASRGWILSGHPMPDDPIQLLARFSYTF</sequence>
<accession>A0A2X4V1M1</accession>
<evidence type="ECO:0000256" key="7">
    <source>
        <dbReference type="ARBA" id="ARBA00023136"/>
    </source>
</evidence>
<keyword evidence="6" id="KW-0653">Protein transport</keyword>
<evidence type="ECO:0000256" key="5">
    <source>
        <dbReference type="ARBA" id="ARBA00022692"/>
    </source>
</evidence>
<evidence type="ECO:0000256" key="6">
    <source>
        <dbReference type="ARBA" id="ARBA00022927"/>
    </source>
</evidence>